<evidence type="ECO:0000313" key="2">
    <source>
        <dbReference type="EMBL" id="KAG8590787.1"/>
    </source>
</evidence>
<dbReference type="EMBL" id="WNYA01000002">
    <property type="protein sequence ID" value="KAG8590787.1"/>
    <property type="molecule type" value="Genomic_DNA"/>
</dbReference>
<keyword evidence="1" id="KW-1133">Transmembrane helix</keyword>
<reference evidence="2" key="1">
    <citation type="thesis" date="2020" institute="ProQuest LLC" country="789 East Eisenhower Parkway, Ann Arbor, MI, USA">
        <title>Comparative Genomics and Chromosome Evolution.</title>
        <authorList>
            <person name="Mudd A.B."/>
        </authorList>
    </citation>
    <scope>NUCLEOTIDE SEQUENCE</scope>
    <source>
        <strain evidence="2">237g6f4</strain>
        <tissue evidence="2">Blood</tissue>
    </source>
</reference>
<evidence type="ECO:0000313" key="3">
    <source>
        <dbReference type="Proteomes" id="UP000824782"/>
    </source>
</evidence>
<gene>
    <name evidence="2" type="ORF">GDO81_006900</name>
</gene>
<sequence length="96" mass="11438">MYVLSSVFFIFCHPSAMFFYLTSFPLFYLSFLLLFMTSKGSNSMWRHRWRNIDVFFVTFDIILVTFGHTGQVPNTKWCCFHPLYCTDLKTHFSGHL</sequence>
<dbReference type="AlphaFoldDB" id="A0AAV7D047"/>
<name>A0AAV7D047_ENGPU</name>
<proteinExistence type="predicted"/>
<evidence type="ECO:0000256" key="1">
    <source>
        <dbReference type="SAM" id="Phobius"/>
    </source>
</evidence>
<dbReference type="Proteomes" id="UP000824782">
    <property type="component" value="Unassembled WGS sequence"/>
</dbReference>
<keyword evidence="3" id="KW-1185">Reference proteome</keyword>
<feature type="transmembrane region" description="Helical" evidence="1">
    <location>
        <begin position="17"/>
        <end position="37"/>
    </location>
</feature>
<protein>
    <submittedName>
        <fullName evidence="2">Uncharacterized protein</fullName>
    </submittedName>
</protein>
<keyword evidence="1" id="KW-0472">Membrane</keyword>
<comment type="caution">
    <text evidence="2">The sequence shown here is derived from an EMBL/GenBank/DDBJ whole genome shotgun (WGS) entry which is preliminary data.</text>
</comment>
<keyword evidence="1" id="KW-0812">Transmembrane</keyword>
<accession>A0AAV7D047</accession>
<organism evidence="2 3">
    <name type="scientific">Engystomops pustulosus</name>
    <name type="common">Tungara frog</name>
    <name type="synonym">Physalaemus pustulosus</name>
    <dbReference type="NCBI Taxonomy" id="76066"/>
    <lineage>
        <taxon>Eukaryota</taxon>
        <taxon>Metazoa</taxon>
        <taxon>Chordata</taxon>
        <taxon>Craniata</taxon>
        <taxon>Vertebrata</taxon>
        <taxon>Euteleostomi</taxon>
        <taxon>Amphibia</taxon>
        <taxon>Batrachia</taxon>
        <taxon>Anura</taxon>
        <taxon>Neobatrachia</taxon>
        <taxon>Hyloidea</taxon>
        <taxon>Leptodactylidae</taxon>
        <taxon>Leiuperinae</taxon>
        <taxon>Engystomops</taxon>
    </lineage>
</organism>